<comment type="caution">
    <text evidence="2">The sequence shown here is derived from an EMBL/GenBank/DDBJ whole genome shotgun (WGS) entry which is preliminary data.</text>
</comment>
<dbReference type="EMBL" id="JARTFS010000013">
    <property type="protein sequence ID" value="MED4403080.1"/>
    <property type="molecule type" value="Genomic_DNA"/>
</dbReference>
<evidence type="ECO:0000256" key="1">
    <source>
        <dbReference type="SAM" id="Coils"/>
    </source>
</evidence>
<keyword evidence="3" id="KW-1185">Reference proteome</keyword>
<protein>
    <submittedName>
        <fullName evidence="2">DUF1878 family protein</fullName>
    </submittedName>
</protein>
<evidence type="ECO:0000313" key="2">
    <source>
        <dbReference type="EMBL" id="MED4403080.1"/>
    </source>
</evidence>
<sequence>MKEGKVLKDLEKRLEQLEYNQMLLLEMVNPEKYPFNMLIIRECISKQEVQELHKLCERLTEMYEEQKAQGLVIFTELLTLFAGQLNYKLDVVETVQALYRQNLHKALMKTFLDIIKKQ</sequence>
<dbReference type="RefSeq" id="WP_328015636.1">
    <property type="nucleotide sequence ID" value="NZ_JARTFR010000011.1"/>
</dbReference>
<evidence type="ECO:0000313" key="3">
    <source>
        <dbReference type="Proteomes" id="UP001342826"/>
    </source>
</evidence>
<reference evidence="2 3" key="1">
    <citation type="submission" date="2023-03" db="EMBL/GenBank/DDBJ databases">
        <title>Bacillus Genome Sequencing.</title>
        <authorList>
            <person name="Dunlap C."/>
        </authorList>
    </citation>
    <scope>NUCLEOTIDE SEQUENCE [LARGE SCALE GENOMIC DNA]</scope>
    <source>
        <strain evidence="2 3">NRS-1717</strain>
    </source>
</reference>
<dbReference type="Gene3D" id="1.10.3750.10">
    <property type="entry name" value="YhaI-like"/>
    <property type="match status" value="1"/>
</dbReference>
<organism evidence="2 3">
    <name type="scientific">Metabacillus fastidiosus</name>
    <dbReference type="NCBI Taxonomy" id="1458"/>
    <lineage>
        <taxon>Bacteria</taxon>
        <taxon>Bacillati</taxon>
        <taxon>Bacillota</taxon>
        <taxon>Bacilli</taxon>
        <taxon>Bacillales</taxon>
        <taxon>Bacillaceae</taxon>
        <taxon>Metabacillus</taxon>
    </lineage>
</organism>
<feature type="coiled-coil region" evidence="1">
    <location>
        <begin position="7"/>
        <end position="69"/>
    </location>
</feature>
<proteinExistence type="predicted"/>
<dbReference type="InterPro" id="IPR035945">
    <property type="entry name" value="YhaI-like_sf"/>
</dbReference>
<name>A0ABU6P149_9BACI</name>
<dbReference type="InterPro" id="IPR015058">
    <property type="entry name" value="DUF1878"/>
</dbReference>
<dbReference type="Proteomes" id="UP001342826">
    <property type="component" value="Unassembled WGS sequence"/>
</dbReference>
<dbReference type="SUPFAM" id="SSF109915">
    <property type="entry name" value="Hypothetical protein YhaI"/>
    <property type="match status" value="1"/>
</dbReference>
<gene>
    <name evidence="2" type="ORF">P9271_17370</name>
</gene>
<accession>A0ABU6P149</accession>
<dbReference type="Pfam" id="PF08963">
    <property type="entry name" value="DUF1878"/>
    <property type="match status" value="1"/>
</dbReference>
<keyword evidence="1" id="KW-0175">Coiled coil</keyword>